<feature type="transmembrane region" description="Helical" evidence="1">
    <location>
        <begin position="192"/>
        <end position="214"/>
    </location>
</feature>
<dbReference type="EMBL" id="BOMG01000104">
    <property type="protein sequence ID" value="GID60115.1"/>
    <property type="molecule type" value="Genomic_DNA"/>
</dbReference>
<organism evidence="2 3">
    <name type="scientific">Actinoplanes couchii</name>
    <dbReference type="NCBI Taxonomy" id="403638"/>
    <lineage>
        <taxon>Bacteria</taxon>
        <taxon>Bacillati</taxon>
        <taxon>Actinomycetota</taxon>
        <taxon>Actinomycetes</taxon>
        <taxon>Micromonosporales</taxon>
        <taxon>Micromonosporaceae</taxon>
        <taxon>Actinoplanes</taxon>
    </lineage>
</organism>
<gene>
    <name evidence="2" type="ORF">Aco03nite_085190</name>
</gene>
<keyword evidence="3" id="KW-1185">Reference proteome</keyword>
<accession>A0ABQ3XNN3</accession>
<keyword evidence="1" id="KW-0472">Membrane</keyword>
<evidence type="ECO:0008006" key="4">
    <source>
        <dbReference type="Google" id="ProtNLM"/>
    </source>
</evidence>
<comment type="caution">
    <text evidence="2">The sequence shown here is derived from an EMBL/GenBank/DDBJ whole genome shotgun (WGS) entry which is preliminary data.</text>
</comment>
<name>A0ABQ3XNN3_9ACTN</name>
<feature type="transmembrane region" description="Helical" evidence="1">
    <location>
        <begin position="65"/>
        <end position="84"/>
    </location>
</feature>
<reference evidence="2 3" key="1">
    <citation type="submission" date="2021-01" db="EMBL/GenBank/DDBJ databases">
        <title>Whole genome shotgun sequence of Actinoplanes couchii NBRC 106145.</title>
        <authorList>
            <person name="Komaki H."/>
            <person name="Tamura T."/>
        </authorList>
    </citation>
    <scope>NUCLEOTIDE SEQUENCE [LARGE SCALE GENOMIC DNA]</scope>
    <source>
        <strain evidence="2 3">NBRC 106145</strain>
    </source>
</reference>
<keyword evidence="1" id="KW-1133">Transmembrane helix</keyword>
<proteinExistence type="predicted"/>
<evidence type="ECO:0000313" key="3">
    <source>
        <dbReference type="Proteomes" id="UP000612282"/>
    </source>
</evidence>
<dbReference type="Proteomes" id="UP000612282">
    <property type="component" value="Unassembled WGS sequence"/>
</dbReference>
<feature type="transmembrane region" description="Helical" evidence="1">
    <location>
        <begin position="134"/>
        <end position="152"/>
    </location>
</feature>
<evidence type="ECO:0000313" key="2">
    <source>
        <dbReference type="EMBL" id="GID60115.1"/>
    </source>
</evidence>
<feature type="transmembrane region" description="Helical" evidence="1">
    <location>
        <begin position="158"/>
        <end position="180"/>
    </location>
</feature>
<evidence type="ECO:0000256" key="1">
    <source>
        <dbReference type="SAM" id="Phobius"/>
    </source>
</evidence>
<protein>
    <recommendedName>
        <fullName evidence="4">Integral membrane protein</fullName>
    </recommendedName>
</protein>
<feature type="transmembrane region" description="Helical" evidence="1">
    <location>
        <begin position="90"/>
        <end position="113"/>
    </location>
</feature>
<keyword evidence="1" id="KW-0812">Transmembrane</keyword>
<sequence>MVVVFKFVAAGYCAAHGIPHPLRAHRAVRHMSRSSDRRRRHPGGLGIVRFRADPSLPREQAAARISAYVYGNIITFATIVPFTADTVRHGHAALVVLGVAASTYIAHVFAELVGHRAHDRPPAPGGFVRGLRDALPIFSSALVPALFLLAGSRGSIEAGAAVTASEIYLLIRMSLVGLIIERLRPSDRARGWPVLSGVLLAAAAAAVSLIKAALGH</sequence>